<keyword evidence="2" id="KW-1185">Reference proteome</keyword>
<name>A0ACB9IFV6_9ASTR</name>
<protein>
    <submittedName>
        <fullName evidence="1">Uncharacterized protein</fullName>
    </submittedName>
</protein>
<dbReference type="Proteomes" id="UP001056120">
    <property type="component" value="Linkage Group LG08"/>
</dbReference>
<gene>
    <name evidence="1" type="ORF">L1987_22266</name>
</gene>
<dbReference type="EMBL" id="CM042025">
    <property type="protein sequence ID" value="KAI3806365.1"/>
    <property type="molecule type" value="Genomic_DNA"/>
</dbReference>
<reference evidence="2" key="1">
    <citation type="journal article" date="2022" name="Mol. Ecol. Resour.">
        <title>The genomes of chicory, endive, great burdock and yacon provide insights into Asteraceae palaeo-polyploidization history and plant inulin production.</title>
        <authorList>
            <person name="Fan W."/>
            <person name="Wang S."/>
            <person name="Wang H."/>
            <person name="Wang A."/>
            <person name="Jiang F."/>
            <person name="Liu H."/>
            <person name="Zhao H."/>
            <person name="Xu D."/>
            <person name="Zhang Y."/>
        </authorList>
    </citation>
    <scope>NUCLEOTIDE SEQUENCE [LARGE SCALE GENOMIC DNA]</scope>
    <source>
        <strain evidence="2">cv. Yunnan</strain>
    </source>
</reference>
<evidence type="ECO:0000313" key="2">
    <source>
        <dbReference type="Proteomes" id="UP001056120"/>
    </source>
</evidence>
<proteinExistence type="predicted"/>
<accession>A0ACB9IFV6</accession>
<reference evidence="1 2" key="2">
    <citation type="journal article" date="2022" name="Mol. Ecol. Resour.">
        <title>The genomes of chicory, endive, great burdock and yacon provide insights into Asteraceae paleo-polyploidization history and plant inulin production.</title>
        <authorList>
            <person name="Fan W."/>
            <person name="Wang S."/>
            <person name="Wang H."/>
            <person name="Wang A."/>
            <person name="Jiang F."/>
            <person name="Liu H."/>
            <person name="Zhao H."/>
            <person name="Xu D."/>
            <person name="Zhang Y."/>
        </authorList>
    </citation>
    <scope>NUCLEOTIDE SEQUENCE [LARGE SCALE GENOMIC DNA]</scope>
    <source>
        <strain evidence="2">cv. Yunnan</strain>
        <tissue evidence="1">Leaves</tissue>
    </source>
</reference>
<comment type="caution">
    <text evidence="1">The sequence shown here is derived from an EMBL/GenBank/DDBJ whole genome shotgun (WGS) entry which is preliminary data.</text>
</comment>
<sequence>MGVLIGRERERKKLSLIPPESFAASPSYLLSLVCLFLCDQATFTARVPYPVTPAAVSYSDLCLSDQLLRYSRGSWECVKRVNQQTRV</sequence>
<organism evidence="1 2">
    <name type="scientific">Smallanthus sonchifolius</name>
    <dbReference type="NCBI Taxonomy" id="185202"/>
    <lineage>
        <taxon>Eukaryota</taxon>
        <taxon>Viridiplantae</taxon>
        <taxon>Streptophyta</taxon>
        <taxon>Embryophyta</taxon>
        <taxon>Tracheophyta</taxon>
        <taxon>Spermatophyta</taxon>
        <taxon>Magnoliopsida</taxon>
        <taxon>eudicotyledons</taxon>
        <taxon>Gunneridae</taxon>
        <taxon>Pentapetalae</taxon>
        <taxon>asterids</taxon>
        <taxon>campanulids</taxon>
        <taxon>Asterales</taxon>
        <taxon>Asteraceae</taxon>
        <taxon>Asteroideae</taxon>
        <taxon>Heliantheae alliance</taxon>
        <taxon>Millerieae</taxon>
        <taxon>Smallanthus</taxon>
    </lineage>
</organism>
<evidence type="ECO:0000313" key="1">
    <source>
        <dbReference type="EMBL" id="KAI3806365.1"/>
    </source>
</evidence>